<dbReference type="InterPro" id="IPR029058">
    <property type="entry name" value="AB_hydrolase_fold"/>
</dbReference>
<name>A0ABS3Z5Y5_9GAMM</name>
<sequence length="295" mass="32949">MDSAFKQHRTLLRRKLDINQQLKRRRCVSIGDLPIHTEFYASHEEAPLLLFVPGIGTYSELYAQLLSQLCDHGFNVVGVDLRGHGYSGGPRGQYRVEDVIQDLQQVIDHYQQSPDQPVYLYGYSIGALLSVAAAEADPRIQAVACGTLLVPSLAPDMLHQVGWSWIWGSAMLMPGIALPMQSFIDYEQLLAGHPAGEEINADPLVVFDYPLGTLSSLFTWRLGCLQQRYPFQGLIIHGDRDEVLPLSYSERVQATLAHPFELQKVAGEGHMLPWDRPGLLARMISDWLKGTVTKA</sequence>
<dbReference type="GO" id="GO:0016787">
    <property type="term" value="F:hydrolase activity"/>
    <property type="evidence" value="ECO:0007669"/>
    <property type="project" value="UniProtKB-KW"/>
</dbReference>
<proteinExistence type="predicted"/>
<dbReference type="PANTHER" id="PTHR43194">
    <property type="entry name" value="HYDROLASE ALPHA/BETA FOLD FAMILY"/>
    <property type="match status" value="1"/>
</dbReference>
<organism evidence="2 3">
    <name type="scientific">Marinobacterium alkalitolerans</name>
    <dbReference type="NCBI Taxonomy" id="1542925"/>
    <lineage>
        <taxon>Bacteria</taxon>
        <taxon>Pseudomonadati</taxon>
        <taxon>Pseudomonadota</taxon>
        <taxon>Gammaproteobacteria</taxon>
        <taxon>Oceanospirillales</taxon>
        <taxon>Oceanospirillaceae</taxon>
        <taxon>Marinobacterium</taxon>
    </lineage>
</organism>
<dbReference type="InterPro" id="IPR050228">
    <property type="entry name" value="Carboxylesterase_BioH"/>
</dbReference>
<protein>
    <submittedName>
        <fullName evidence="2">Alpha/beta fold hydrolase</fullName>
    </submittedName>
</protein>
<keyword evidence="3" id="KW-1185">Reference proteome</keyword>
<evidence type="ECO:0000313" key="3">
    <source>
        <dbReference type="Proteomes" id="UP000810171"/>
    </source>
</evidence>
<evidence type="ECO:0000313" key="2">
    <source>
        <dbReference type="EMBL" id="MBP0047118.1"/>
    </source>
</evidence>
<comment type="caution">
    <text evidence="2">The sequence shown here is derived from an EMBL/GenBank/DDBJ whole genome shotgun (WGS) entry which is preliminary data.</text>
</comment>
<dbReference type="Gene3D" id="3.40.50.1820">
    <property type="entry name" value="alpha/beta hydrolase"/>
    <property type="match status" value="1"/>
</dbReference>
<dbReference type="Pfam" id="PF12146">
    <property type="entry name" value="Hydrolase_4"/>
    <property type="match status" value="1"/>
</dbReference>
<dbReference type="PANTHER" id="PTHR43194:SF2">
    <property type="entry name" value="PEROXISOMAL MEMBRANE PROTEIN LPX1"/>
    <property type="match status" value="1"/>
</dbReference>
<accession>A0ABS3Z5Y5</accession>
<keyword evidence="2" id="KW-0378">Hydrolase</keyword>
<dbReference type="EMBL" id="JACVEW010000001">
    <property type="protein sequence ID" value="MBP0047118.1"/>
    <property type="molecule type" value="Genomic_DNA"/>
</dbReference>
<dbReference type="Proteomes" id="UP000810171">
    <property type="component" value="Unassembled WGS sequence"/>
</dbReference>
<dbReference type="InterPro" id="IPR022742">
    <property type="entry name" value="Hydrolase_4"/>
</dbReference>
<reference evidence="2 3" key="1">
    <citation type="submission" date="2020-09" db="EMBL/GenBank/DDBJ databases">
        <authorList>
            <person name="Tanuku N.R.S."/>
        </authorList>
    </citation>
    <scope>NUCLEOTIDE SEQUENCE [LARGE SCALE GENOMIC DNA]</scope>
    <source>
        <strain evidence="2 3">AK62</strain>
    </source>
</reference>
<evidence type="ECO:0000259" key="1">
    <source>
        <dbReference type="Pfam" id="PF12146"/>
    </source>
</evidence>
<feature type="domain" description="Serine aminopeptidase S33" evidence="1">
    <location>
        <begin position="48"/>
        <end position="272"/>
    </location>
</feature>
<dbReference type="PRINTS" id="PR00111">
    <property type="entry name" value="ABHYDROLASE"/>
</dbReference>
<dbReference type="SUPFAM" id="SSF53474">
    <property type="entry name" value="alpha/beta-Hydrolases"/>
    <property type="match status" value="1"/>
</dbReference>
<dbReference type="InterPro" id="IPR000073">
    <property type="entry name" value="AB_hydrolase_1"/>
</dbReference>
<gene>
    <name evidence="2" type="ORF">H9C73_00095</name>
</gene>